<proteinExistence type="predicted"/>
<protein>
    <submittedName>
        <fullName evidence="2 3">Uncharacterized protein</fullName>
    </submittedName>
</protein>
<feature type="region of interest" description="Disordered" evidence="1">
    <location>
        <begin position="1"/>
        <end position="27"/>
    </location>
</feature>
<reference evidence="3" key="4">
    <citation type="journal article" date="2015" name="G3 (Bethesda)">
        <title>Genome sequences of three phytopathogenic species of the Magnaporthaceae family of fungi.</title>
        <authorList>
            <person name="Okagaki L.H."/>
            <person name="Nunes C.C."/>
            <person name="Sailsbery J."/>
            <person name="Clay B."/>
            <person name="Brown D."/>
            <person name="John T."/>
            <person name="Oh Y."/>
            <person name="Young N."/>
            <person name="Fitzgerald M."/>
            <person name="Haas B.J."/>
            <person name="Zeng Q."/>
            <person name="Young S."/>
            <person name="Adiconis X."/>
            <person name="Fan L."/>
            <person name="Levin J.Z."/>
            <person name="Mitchell T.K."/>
            <person name="Okubara P.A."/>
            <person name="Farman M.L."/>
            <person name="Kohn L.M."/>
            <person name="Birren B."/>
            <person name="Ma L.-J."/>
            <person name="Dean R.A."/>
        </authorList>
    </citation>
    <scope>NUCLEOTIDE SEQUENCE</scope>
    <source>
        <strain evidence="3">R3-111a-1</strain>
    </source>
</reference>
<dbReference type="HOGENOM" id="CLU_1366334_0_0_1"/>
<evidence type="ECO:0000313" key="4">
    <source>
        <dbReference type="Proteomes" id="UP000006039"/>
    </source>
</evidence>
<dbReference type="AlphaFoldDB" id="J3P6M5"/>
<keyword evidence="4" id="KW-1185">Reference proteome</keyword>
<gene>
    <name evidence="3" type="primary">20349625</name>
    <name evidence="2" type="ORF">GGTG_09167</name>
</gene>
<dbReference type="EnsemblFungi" id="EJT72301">
    <property type="protein sequence ID" value="EJT72301"/>
    <property type="gene ID" value="GGTG_09167"/>
</dbReference>
<evidence type="ECO:0000256" key="1">
    <source>
        <dbReference type="SAM" id="MobiDB-lite"/>
    </source>
</evidence>
<accession>J3P6M5</accession>
<sequence length="200" mass="22462">MEDALTAADTESVAERSELSETPAGQPNIEHLLTTHFAKLAVAKMEEARKVADEGNMAAFYEHRAGGWLYFCHFKPCQGTLLVCPISGCDGKWPHHSGLPLQRHFLANHVPLSPEDHEELARAPPSIVTMQSWAWARAKIAAWSLLKHGADIRNFWHLLPPAEIAPDDVNWTPWQEDIESWLAWEKRISEAQGCSTMEGY</sequence>
<dbReference type="VEuPathDB" id="FungiDB:GGTG_09167"/>
<organism evidence="2">
    <name type="scientific">Gaeumannomyces tritici (strain R3-111a-1)</name>
    <name type="common">Wheat and barley take-all root rot fungus</name>
    <name type="synonym">Gaeumannomyces graminis var. tritici</name>
    <dbReference type="NCBI Taxonomy" id="644352"/>
    <lineage>
        <taxon>Eukaryota</taxon>
        <taxon>Fungi</taxon>
        <taxon>Dikarya</taxon>
        <taxon>Ascomycota</taxon>
        <taxon>Pezizomycotina</taxon>
        <taxon>Sordariomycetes</taxon>
        <taxon>Sordariomycetidae</taxon>
        <taxon>Magnaporthales</taxon>
        <taxon>Magnaporthaceae</taxon>
        <taxon>Gaeumannomyces</taxon>
    </lineage>
</organism>
<reference evidence="2" key="3">
    <citation type="submission" date="2010-09" db="EMBL/GenBank/DDBJ databases">
        <title>Annotation of Gaeumannomyces graminis var. tritici R3-111a-1.</title>
        <authorList>
            <consortium name="The Broad Institute Genome Sequencing Platform"/>
            <person name="Ma L.-J."/>
            <person name="Dead R."/>
            <person name="Young S.K."/>
            <person name="Zeng Q."/>
            <person name="Gargeya S."/>
            <person name="Fitzgerald M."/>
            <person name="Haas B."/>
            <person name="Abouelleil A."/>
            <person name="Alvarado L."/>
            <person name="Arachchi H.M."/>
            <person name="Berlin A."/>
            <person name="Brown A."/>
            <person name="Chapman S.B."/>
            <person name="Chen Z."/>
            <person name="Dunbar C."/>
            <person name="Freedman E."/>
            <person name="Gearin G."/>
            <person name="Gellesch M."/>
            <person name="Goldberg J."/>
            <person name="Griggs A."/>
            <person name="Gujja S."/>
            <person name="Heiman D."/>
            <person name="Howarth C."/>
            <person name="Larson L."/>
            <person name="Lui A."/>
            <person name="MacDonald P.J.P."/>
            <person name="Mehta T."/>
            <person name="Montmayeur A."/>
            <person name="Murphy C."/>
            <person name="Neiman D."/>
            <person name="Pearson M."/>
            <person name="Priest M."/>
            <person name="Roberts A."/>
            <person name="Saif S."/>
            <person name="Shea T."/>
            <person name="Shenoy N."/>
            <person name="Sisk P."/>
            <person name="Stolte C."/>
            <person name="Sykes S."/>
            <person name="Yandava C."/>
            <person name="Wortman J."/>
            <person name="Nusbaum C."/>
            <person name="Birren B."/>
        </authorList>
    </citation>
    <scope>NUCLEOTIDE SEQUENCE</scope>
    <source>
        <strain evidence="2">R3-111a-1</strain>
    </source>
</reference>
<evidence type="ECO:0000313" key="3">
    <source>
        <dbReference type="EnsemblFungi" id="EJT72301"/>
    </source>
</evidence>
<name>J3P6M5_GAET3</name>
<reference evidence="4" key="1">
    <citation type="submission" date="2010-07" db="EMBL/GenBank/DDBJ databases">
        <title>The genome sequence of Gaeumannomyces graminis var. tritici strain R3-111a-1.</title>
        <authorList>
            <consortium name="The Broad Institute Genome Sequencing Platform"/>
            <person name="Ma L.-J."/>
            <person name="Dead R."/>
            <person name="Young S."/>
            <person name="Zeng Q."/>
            <person name="Koehrsen M."/>
            <person name="Alvarado L."/>
            <person name="Berlin A."/>
            <person name="Chapman S.B."/>
            <person name="Chen Z."/>
            <person name="Freedman E."/>
            <person name="Gellesch M."/>
            <person name="Goldberg J."/>
            <person name="Griggs A."/>
            <person name="Gujja S."/>
            <person name="Heilman E.R."/>
            <person name="Heiman D."/>
            <person name="Hepburn T."/>
            <person name="Howarth C."/>
            <person name="Jen D."/>
            <person name="Larson L."/>
            <person name="Mehta T."/>
            <person name="Neiman D."/>
            <person name="Pearson M."/>
            <person name="Roberts A."/>
            <person name="Saif S."/>
            <person name="Shea T."/>
            <person name="Shenoy N."/>
            <person name="Sisk P."/>
            <person name="Stolte C."/>
            <person name="Sykes S."/>
            <person name="Walk T."/>
            <person name="White J."/>
            <person name="Yandava C."/>
            <person name="Haas B."/>
            <person name="Nusbaum C."/>
            <person name="Birren B."/>
        </authorList>
    </citation>
    <scope>NUCLEOTIDE SEQUENCE [LARGE SCALE GENOMIC DNA]</scope>
    <source>
        <strain evidence="4">R3-111a-1</strain>
    </source>
</reference>
<dbReference type="EMBL" id="GL385399">
    <property type="protein sequence ID" value="EJT72301.1"/>
    <property type="molecule type" value="Genomic_DNA"/>
</dbReference>
<dbReference type="GeneID" id="20349625"/>
<evidence type="ECO:0000313" key="2">
    <source>
        <dbReference type="EMBL" id="EJT72301.1"/>
    </source>
</evidence>
<reference evidence="2" key="2">
    <citation type="submission" date="2010-07" db="EMBL/GenBank/DDBJ databases">
        <authorList>
            <consortium name="The Broad Institute Genome Sequencing Platform"/>
            <consortium name="Broad Institute Genome Sequencing Center for Infectious Disease"/>
            <person name="Ma L.-J."/>
            <person name="Dead R."/>
            <person name="Young S."/>
            <person name="Zeng Q."/>
            <person name="Koehrsen M."/>
            <person name="Alvarado L."/>
            <person name="Berlin A."/>
            <person name="Chapman S.B."/>
            <person name="Chen Z."/>
            <person name="Freedman E."/>
            <person name="Gellesch M."/>
            <person name="Goldberg J."/>
            <person name="Griggs A."/>
            <person name="Gujja S."/>
            <person name="Heilman E.R."/>
            <person name="Heiman D."/>
            <person name="Hepburn T."/>
            <person name="Howarth C."/>
            <person name="Jen D."/>
            <person name="Larson L."/>
            <person name="Mehta T."/>
            <person name="Neiman D."/>
            <person name="Pearson M."/>
            <person name="Roberts A."/>
            <person name="Saif S."/>
            <person name="Shea T."/>
            <person name="Shenoy N."/>
            <person name="Sisk P."/>
            <person name="Stolte C."/>
            <person name="Sykes S."/>
            <person name="Walk T."/>
            <person name="White J."/>
            <person name="Yandava C."/>
            <person name="Haas B."/>
            <person name="Nusbaum C."/>
            <person name="Birren B."/>
        </authorList>
    </citation>
    <scope>NUCLEOTIDE SEQUENCE</scope>
    <source>
        <strain evidence="2">R3-111a-1</strain>
    </source>
</reference>
<reference evidence="3" key="5">
    <citation type="submission" date="2018-04" db="UniProtKB">
        <authorList>
            <consortium name="EnsemblFungi"/>
        </authorList>
    </citation>
    <scope>IDENTIFICATION</scope>
    <source>
        <strain evidence="3">R3-111a-1</strain>
    </source>
</reference>
<dbReference type="Proteomes" id="UP000006039">
    <property type="component" value="Unassembled WGS sequence"/>
</dbReference>
<dbReference type="RefSeq" id="XP_009225275.1">
    <property type="nucleotide sequence ID" value="XM_009227011.1"/>
</dbReference>